<dbReference type="PANTHER" id="PTHR33751">
    <property type="entry name" value="CBB3-TYPE CYTOCHROME C OXIDASE SUBUNIT FIXP"/>
    <property type="match status" value="1"/>
</dbReference>
<dbReference type="PRINTS" id="PR00605">
    <property type="entry name" value="CYTCHROMECIC"/>
</dbReference>
<keyword evidence="25" id="KW-1185">Reference proteome</keyword>
<keyword evidence="8 19" id="KW-0679">Respiratory chain</keyword>
<feature type="domain" description="Cytochrome c" evidence="23">
    <location>
        <begin position="229"/>
        <end position="310"/>
    </location>
</feature>
<dbReference type="Gene3D" id="1.10.760.10">
    <property type="entry name" value="Cytochrome c-like domain"/>
    <property type="match status" value="2"/>
</dbReference>
<evidence type="ECO:0000313" key="24">
    <source>
        <dbReference type="EMBL" id="SDX40118.1"/>
    </source>
</evidence>
<keyword evidence="10 19" id="KW-0479">Metal-binding</keyword>
<feature type="binding site" description="axial binding residue" evidence="20">
    <location>
        <position position="246"/>
    </location>
    <ligand>
        <name>heme c</name>
        <dbReference type="ChEBI" id="CHEBI:61717"/>
        <label>2</label>
    </ligand>
    <ligandPart>
        <name>Fe</name>
        <dbReference type="ChEBI" id="CHEBI:18248"/>
    </ligandPart>
</feature>
<feature type="transmembrane region" description="Helical" evidence="22">
    <location>
        <begin position="57"/>
        <end position="76"/>
    </location>
</feature>
<comment type="subcellular location">
    <subcellularLocation>
        <location evidence="1 19">Cell inner membrane</location>
    </subcellularLocation>
</comment>
<evidence type="ECO:0000256" key="13">
    <source>
        <dbReference type="ARBA" id="ARBA00022982"/>
    </source>
</evidence>
<dbReference type="InterPro" id="IPR038414">
    <property type="entry name" value="CcoP_N_sf"/>
</dbReference>
<evidence type="ECO:0000256" key="9">
    <source>
        <dbReference type="ARBA" id="ARBA00022692"/>
    </source>
</evidence>
<dbReference type="GO" id="GO:0006119">
    <property type="term" value="P:oxidative phosphorylation"/>
    <property type="evidence" value="ECO:0007669"/>
    <property type="project" value="UniProtKB-UniPathway"/>
</dbReference>
<feature type="binding site" description="axial binding residue" evidence="20">
    <location>
        <position position="159"/>
    </location>
    <ligand>
        <name>heme c</name>
        <dbReference type="ChEBI" id="CHEBI:61717"/>
        <label>1</label>
    </ligand>
    <ligandPart>
        <name>Fe</name>
        <dbReference type="ChEBI" id="CHEBI:18248"/>
    </ligandPart>
</feature>
<dbReference type="PROSITE" id="PS51007">
    <property type="entry name" value="CYTC"/>
    <property type="match status" value="2"/>
</dbReference>
<evidence type="ECO:0000313" key="25">
    <source>
        <dbReference type="Proteomes" id="UP000243778"/>
    </source>
</evidence>
<name>A0A1H3BEI0_9PSED</name>
<keyword evidence="18 19" id="KW-0472">Membrane</keyword>
<dbReference type="GO" id="GO:0020037">
    <property type="term" value="F:heme binding"/>
    <property type="evidence" value="ECO:0007669"/>
    <property type="project" value="InterPro"/>
</dbReference>
<sequence>MTTFWSWYITLLTSGTILALLWLIFATRKGQRPEATEDTVGHAFDGIEEYDNPLPKWWFMLFLGTIIFAIGYLVLYPGMGNWKGLLPGYTEVKEGKPFENGQAGWTGVHQWEKEMDRAEQQYGPLYAKYAAMPVEEVAKDPQALKMGGRLFASNCSVCHGSDAKGAYGFPNLTDKDWLYGGEAATIKTTILKGRQGAMPAWLAVIGEDGIKNVAGYVRSLSGLKNPDGIDLAAGQEIFKANCVACHGPEGKGTQALGAPNLSDKIWLYGSSFNQVQQTLRYGRNGRMPAQEEHLGNDKVHLLAAYVYSLSQQPAGAEK</sequence>
<dbReference type="EMBL" id="FNNU01000004">
    <property type="protein sequence ID" value="SDX40118.1"/>
    <property type="molecule type" value="Genomic_DNA"/>
</dbReference>
<keyword evidence="9 22" id="KW-0812">Transmembrane</keyword>
<evidence type="ECO:0000256" key="19">
    <source>
        <dbReference type="PIRNR" id="PIRNR000006"/>
    </source>
</evidence>
<dbReference type="AlphaFoldDB" id="A0A1H3BEI0"/>
<evidence type="ECO:0000256" key="1">
    <source>
        <dbReference type="ARBA" id="ARBA00004533"/>
    </source>
</evidence>
<evidence type="ECO:0000256" key="12">
    <source>
        <dbReference type="ARBA" id="ARBA00022781"/>
    </source>
</evidence>
<protein>
    <recommendedName>
        <fullName evidence="19">Cbb3-type cytochrome c oxidase subunit</fullName>
    </recommendedName>
</protein>
<dbReference type="FunFam" id="1.10.760.10:FF:000013">
    <property type="entry name" value="Cbb3-type cytochrome c oxidase subunit"/>
    <property type="match status" value="1"/>
</dbReference>
<feature type="binding site" description="covalent" evidence="21">
    <location>
        <position position="155"/>
    </location>
    <ligand>
        <name>heme c</name>
        <dbReference type="ChEBI" id="CHEBI:61717"/>
        <label>1</label>
    </ligand>
</feature>
<evidence type="ECO:0000256" key="10">
    <source>
        <dbReference type="ARBA" id="ARBA00022723"/>
    </source>
</evidence>
<comment type="cofactor">
    <cofactor evidence="19 21">
        <name>heme c</name>
        <dbReference type="ChEBI" id="CHEBI:61717"/>
    </cofactor>
    <text evidence="19 21">Binds 2 heme C groups per subunit.</text>
</comment>
<dbReference type="GO" id="GO:0005506">
    <property type="term" value="F:iron ion binding"/>
    <property type="evidence" value="ECO:0007669"/>
    <property type="project" value="InterPro"/>
</dbReference>
<keyword evidence="6 19" id="KW-0997">Cell inner membrane</keyword>
<evidence type="ECO:0000256" key="7">
    <source>
        <dbReference type="ARBA" id="ARBA00022617"/>
    </source>
</evidence>
<gene>
    <name evidence="24" type="ORF">SAMN05216287_2808</name>
</gene>
<dbReference type="Pfam" id="PF13442">
    <property type="entry name" value="Cytochrome_CBB3"/>
    <property type="match status" value="2"/>
</dbReference>
<evidence type="ECO:0000256" key="22">
    <source>
        <dbReference type="SAM" id="Phobius"/>
    </source>
</evidence>
<evidence type="ECO:0000256" key="5">
    <source>
        <dbReference type="ARBA" id="ARBA00022475"/>
    </source>
</evidence>
<feature type="binding site" description="covalent" evidence="21">
    <location>
        <position position="158"/>
    </location>
    <ligand>
        <name>heme c</name>
        <dbReference type="ChEBI" id="CHEBI:61717"/>
        <label>1</label>
    </ligand>
</feature>
<proteinExistence type="inferred from homology"/>
<dbReference type="UniPathway" id="UPA00705"/>
<dbReference type="GO" id="GO:1902600">
    <property type="term" value="P:proton transmembrane transport"/>
    <property type="evidence" value="ECO:0007669"/>
    <property type="project" value="UniProtKB-KW"/>
</dbReference>
<feature type="binding site" description="axial binding residue" evidence="20">
    <location>
        <position position="287"/>
    </location>
    <ligand>
        <name>heme c</name>
        <dbReference type="ChEBI" id="CHEBI:61717"/>
        <label>1</label>
    </ligand>
    <ligandPart>
        <name>Fe</name>
        <dbReference type="ChEBI" id="CHEBI:18248"/>
    </ligandPart>
</feature>
<dbReference type="GO" id="GO:0005886">
    <property type="term" value="C:plasma membrane"/>
    <property type="evidence" value="ECO:0007669"/>
    <property type="project" value="UniProtKB-SubCell"/>
</dbReference>
<evidence type="ECO:0000256" key="2">
    <source>
        <dbReference type="ARBA" id="ARBA00004673"/>
    </source>
</evidence>
<feature type="domain" description="Cytochrome c" evidence="23">
    <location>
        <begin position="142"/>
        <end position="221"/>
    </location>
</feature>
<evidence type="ECO:0000256" key="6">
    <source>
        <dbReference type="ARBA" id="ARBA00022519"/>
    </source>
</evidence>
<feature type="binding site" description="axial binding residue" evidence="20">
    <location>
        <position position="198"/>
    </location>
    <ligand>
        <name>heme c</name>
        <dbReference type="ChEBI" id="CHEBI:61717"/>
        <label>2</label>
    </ligand>
    <ligandPart>
        <name>Fe</name>
        <dbReference type="ChEBI" id="CHEBI:18248"/>
    </ligandPart>
</feature>
<keyword evidence="11" id="KW-0677">Repeat</keyword>
<comment type="subunit">
    <text evidence="19">Component of the cbb3-type cytochrome c oxidase.</text>
</comment>
<dbReference type="InterPro" id="IPR008168">
    <property type="entry name" value="Cyt_C_IC"/>
</dbReference>
<dbReference type="InterPro" id="IPR032858">
    <property type="entry name" value="CcoP_N"/>
</dbReference>
<accession>A0A1H3BEI0</accession>
<evidence type="ECO:0000256" key="18">
    <source>
        <dbReference type="ARBA" id="ARBA00023136"/>
    </source>
</evidence>
<dbReference type="Proteomes" id="UP000243778">
    <property type="component" value="Unassembled WGS sequence"/>
</dbReference>
<dbReference type="InterPro" id="IPR036909">
    <property type="entry name" value="Cyt_c-like_dom_sf"/>
</dbReference>
<dbReference type="PANTHER" id="PTHR33751:SF1">
    <property type="entry name" value="CBB3-TYPE CYTOCHROME C OXIDASE SUBUNIT FIXP"/>
    <property type="match status" value="1"/>
</dbReference>
<organism evidence="24 25">
    <name type="scientific">Pseudomonas kuykendallii</name>
    <dbReference type="NCBI Taxonomy" id="1007099"/>
    <lineage>
        <taxon>Bacteria</taxon>
        <taxon>Pseudomonadati</taxon>
        <taxon>Pseudomonadota</taxon>
        <taxon>Gammaproteobacteria</taxon>
        <taxon>Pseudomonadales</taxon>
        <taxon>Pseudomonadaceae</taxon>
        <taxon>Pseudomonas</taxon>
    </lineage>
</organism>
<evidence type="ECO:0000256" key="21">
    <source>
        <dbReference type="PIRSR" id="PIRSR000006-2"/>
    </source>
</evidence>
<evidence type="ECO:0000256" key="20">
    <source>
        <dbReference type="PIRSR" id="PIRSR000006-1"/>
    </source>
</evidence>
<dbReference type="STRING" id="1007099.SAMN05216287_2808"/>
<evidence type="ECO:0000259" key="23">
    <source>
        <dbReference type="PROSITE" id="PS51007"/>
    </source>
</evidence>
<keyword evidence="12 19" id="KW-0375">Hydrogen ion transport</keyword>
<comment type="pathway">
    <text evidence="2 19">Energy metabolism; oxidative phosphorylation.</text>
</comment>
<dbReference type="Gene3D" id="6.10.280.130">
    <property type="match status" value="1"/>
</dbReference>
<dbReference type="RefSeq" id="WP_090229316.1">
    <property type="nucleotide sequence ID" value="NZ_FNNU01000004.1"/>
</dbReference>
<comment type="function">
    <text evidence="19">C-type cytochrome. Part of the cbb3-type cytochrome c oxidase complex.</text>
</comment>
<dbReference type="InterPro" id="IPR009056">
    <property type="entry name" value="Cyt_c-like_dom"/>
</dbReference>
<evidence type="ECO:0000256" key="15">
    <source>
        <dbReference type="ARBA" id="ARBA00023002"/>
    </source>
</evidence>
<dbReference type="GO" id="GO:0016491">
    <property type="term" value="F:oxidoreductase activity"/>
    <property type="evidence" value="ECO:0007669"/>
    <property type="project" value="UniProtKB-KW"/>
</dbReference>
<keyword evidence="17 19" id="KW-0406">Ion transport</keyword>
<dbReference type="GO" id="GO:0009055">
    <property type="term" value="F:electron transfer activity"/>
    <property type="evidence" value="ECO:0007669"/>
    <property type="project" value="InterPro"/>
</dbReference>
<reference evidence="25" key="1">
    <citation type="submission" date="2016-10" db="EMBL/GenBank/DDBJ databases">
        <authorList>
            <person name="Varghese N."/>
            <person name="Submissions S."/>
        </authorList>
    </citation>
    <scope>NUCLEOTIDE SEQUENCE [LARGE SCALE GENOMIC DNA]</scope>
    <source>
        <strain evidence="25">NRRL B-59562</strain>
    </source>
</reference>
<evidence type="ECO:0000256" key="17">
    <source>
        <dbReference type="ARBA" id="ARBA00023065"/>
    </source>
</evidence>
<feature type="binding site" description="covalent" evidence="21">
    <location>
        <position position="245"/>
    </location>
    <ligand>
        <name>heme c</name>
        <dbReference type="ChEBI" id="CHEBI:61717"/>
        <label>2</label>
    </ligand>
</feature>
<evidence type="ECO:0000256" key="16">
    <source>
        <dbReference type="ARBA" id="ARBA00023004"/>
    </source>
</evidence>
<dbReference type="SUPFAM" id="SSF46626">
    <property type="entry name" value="Cytochrome c"/>
    <property type="match status" value="2"/>
</dbReference>
<keyword evidence="15 19" id="KW-0560">Oxidoreductase</keyword>
<dbReference type="PIRSF" id="PIRSF000006">
    <property type="entry name" value="Cbb3-Cox_fixP"/>
    <property type="match status" value="1"/>
</dbReference>
<evidence type="ECO:0000256" key="4">
    <source>
        <dbReference type="ARBA" id="ARBA00022448"/>
    </source>
</evidence>
<keyword evidence="13 19" id="KW-0249">Electron transport</keyword>
<feature type="binding site" description="covalent" evidence="21">
    <location>
        <position position="242"/>
    </location>
    <ligand>
        <name>heme c</name>
        <dbReference type="ChEBI" id="CHEBI:61717"/>
        <label>2</label>
    </ligand>
</feature>
<comment type="similarity">
    <text evidence="3 19">Belongs to the CcoP / FixP family.</text>
</comment>
<keyword evidence="16 19" id="KW-0408">Iron</keyword>
<dbReference type="InterPro" id="IPR004678">
    <property type="entry name" value="Cyt_c_oxidase_cbb3_su3"/>
</dbReference>
<dbReference type="NCBIfam" id="TIGR00782">
    <property type="entry name" value="ccoP"/>
    <property type="match status" value="1"/>
</dbReference>
<keyword evidence="5 19" id="KW-1003">Cell membrane</keyword>
<feature type="transmembrane region" description="Helical" evidence="22">
    <location>
        <begin position="7"/>
        <end position="25"/>
    </location>
</feature>
<keyword evidence="14 22" id="KW-1133">Transmembrane helix</keyword>
<dbReference type="InterPro" id="IPR050597">
    <property type="entry name" value="Cytochrome_c_Oxidase_Subunit"/>
</dbReference>
<dbReference type="OrthoDB" id="9811281at2"/>
<evidence type="ECO:0000256" key="11">
    <source>
        <dbReference type="ARBA" id="ARBA00022737"/>
    </source>
</evidence>
<evidence type="ECO:0000256" key="14">
    <source>
        <dbReference type="ARBA" id="ARBA00022989"/>
    </source>
</evidence>
<keyword evidence="4 19" id="KW-0813">Transport</keyword>
<dbReference type="Pfam" id="PF14715">
    <property type="entry name" value="FixP_N"/>
    <property type="match status" value="1"/>
</dbReference>
<evidence type="ECO:0000256" key="3">
    <source>
        <dbReference type="ARBA" id="ARBA00006113"/>
    </source>
</evidence>
<evidence type="ECO:0000256" key="8">
    <source>
        <dbReference type="ARBA" id="ARBA00022660"/>
    </source>
</evidence>
<keyword evidence="7 19" id="KW-0349">Heme</keyword>